<comment type="caution">
    <text evidence="2">The sequence shown here is derived from an EMBL/GenBank/DDBJ whole genome shotgun (WGS) entry which is preliminary data.</text>
</comment>
<dbReference type="EMBL" id="BACD03000009">
    <property type="protein sequence ID" value="GAO47466.1"/>
    <property type="molecule type" value="Genomic_DNA"/>
</dbReference>
<feature type="domain" description="Dienelactone hydrolase" evidence="1">
    <location>
        <begin position="80"/>
        <end position="287"/>
    </location>
</feature>
<accession>A0A0E9NCP3</accession>
<evidence type="ECO:0000313" key="3">
    <source>
        <dbReference type="Proteomes" id="UP000033140"/>
    </source>
</evidence>
<dbReference type="PANTHER" id="PTHR47668:SF1">
    <property type="entry name" value="DIENELACTONE HYDROLASE DOMAIN-CONTAINING PROTEIN-RELATED"/>
    <property type="match status" value="1"/>
</dbReference>
<dbReference type="Gene3D" id="3.40.50.1820">
    <property type="entry name" value="alpha/beta hydrolase"/>
    <property type="match status" value="1"/>
</dbReference>
<dbReference type="AlphaFoldDB" id="A0A0E9NCP3"/>
<dbReference type="InterPro" id="IPR002925">
    <property type="entry name" value="Dienelactn_hydro"/>
</dbReference>
<dbReference type="GO" id="GO:0016787">
    <property type="term" value="F:hydrolase activity"/>
    <property type="evidence" value="ECO:0007669"/>
    <property type="project" value="InterPro"/>
</dbReference>
<protein>
    <recommendedName>
        <fullName evidence="1">Dienelactone hydrolase domain-containing protein</fullName>
    </recommendedName>
</protein>
<dbReference type="PANTHER" id="PTHR47668">
    <property type="entry name" value="DIENELACTONE HYDROLASE FAMILY PROTEIN (AFU_ORTHOLOGUE AFUA_6G01940)"/>
    <property type="match status" value="1"/>
</dbReference>
<dbReference type="InterPro" id="IPR029058">
    <property type="entry name" value="AB_hydrolase_fold"/>
</dbReference>
<evidence type="ECO:0000259" key="1">
    <source>
        <dbReference type="Pfam" id="PF01738"/>
    </source>
</evidence>
<dbReference type="OMA" id="YDIFGIW"/>
<organism evidence="2 3">
    <name type="scientific">Saitoella complicata (strain BCRC 22490 / CBS 7301 / JCM 7358 / NBRC 10748 / NRRL Y-17804)</name>
    <dbReference type="NCBI Taxonomy" id="698492"/>
    <lineage>
        <taxon>Eukaryota</taxon>
        <taxon>Fungi</taxon>
        <taxon>Dikarya</taxon>
        <taxon>Ascomycota</taxon>
        <taxon>Taphrinomycotina</taxon>
        <taxon>Taphrinomycotina incertae sedis</taxon>
        <taxon>Saitoella</taxon>
    </lineage>
</organism>
<proteinExistence type="predicted"/>
<evidence type="ECO:0000313" key="2">
    <source>
        <dbReference type="EMBL" id="GAO47466.1"/>
    </source>
</evidence>
<reference evidence="2 3" key="3">
    <citation type="journal article" date="2015" name="Genome Announc.">
        <title>Draft Genome Sequence of the Archiascomycetous Yeast Saitoella complicata.</title>
        <authorList>
            <person name="Yamauchi K."/>
            <person name="Kondo S."/>
            <person name="Hamamoto M."/>
            <person name="Takahashi Y."/>
            <person name="Ogura Y."/>
            <person name="Hayashi T."/>
            <person name="Nishida H."/>
        </authorList>
    </citation>
    <scope>NUCLEOTIDE SEQUENCE [LARGE SCALE GENOMIC DNA]</scope>
    <source>
        <strain evidence="2 3">NRRL Y-17804</strain>
    </source>
</reference>
<keyword evidence="3" id="KW-1185">Reference proteome</keyword>
<name>A0A0E9NCP3_SAICN</name>
<reference evidence="2 3" key="1">
    <citation type="journal article" date="2011" name="J. Gen. Appl. Microbiol.">
        <title>Draft genome sequencing of the enigmatic yeast Saitoella complicata.</title>
        <authorList>
            <person name="Nishida H."/>
            <person name="Hamamoto M."/>
            <person name="Sugiyama J."/>
        </authorList>
    </citation>
    <scope>NUCLEOTIDE SEQUENCE [LARGE SCALE GENOMIC DNA]</scope>
    <source>
        <strain evidence="2 3">NRRL Y-17804</strain>
    </source>
</reference>
<dbReference type="Pfam" id="PF01738">
    <property type="entry name" value="DLH"/>
    <property type="match status" value="1"/>
</dbReference>
<dbReference type="Proteomes" id="UP000033140">
    <property type="component" value="Unassembled WGS sequence"/>
</dbReference>
<dbReference type="SUPFAM" id="SSF53474">
    <property type="entry name" value="alpha/beta-Hydrolases"/>
    <property type="match status" value="1"/>
</dbReference>
<sequence length="288" mass="31793">MLGGGGYGWATRRGTKLRPRAVELVRRSNPSLINPPHISIKMTSVIKPAPSHTLPKCCAIPPLTSTYEPKGSMVKIADLDCYSAGPVDSETVIVAIYDIFGILPNTQQGCDVLAETLKCRVVMPDWFKGNAVQMPITDMDAVYKFVYANLYPAHEAAFKTLIEQLKTDGAKKLGAYGFCWGSKILLQADAFFGGIALVHPSLLEDSDADNVKCPVALLPSKEETVEKCAGFWEKLEKKEFAAKNMYKRYDDVAHGFAAARSDWSEGKLEGERARDVYQTMSEWFKAVL</sequence>
<gene>
    <name evidence="2" type="ORF">G7K_1673-t1</name>
</gene>
<dbReference type="STRING" id="698492.A0A0E9NCP3"/>
<reference evidence="2 3" key="2">
    <citation type="journal article" date="2014" name="J. Gen. Appl. Microbiol.">
        <title>The early diverging ascomycetous budding yeast Saitoella complicata has three histone deacetylases belonging to the Clr6, Hos2, and Rpd3 lineages.</title>
        <authorList>
            <person name="Nishida H."/>
            <person name="Matsumoto T."/>
            <person name="Kondo S."/>
            <person name="Hamamoto M."/>
            <person name="Yoshikawa H."/>
        </authorList>
    </citation>
    <scope>NUCLEOTIDE SEQUENCE [LARGE SCALE GENOMIC DNA]</scope>
    <source>
        <strain evidence="2 3">NRRL Y-17804</strain>
    </source>
</reference>